<feature type="domain" description="Glucose-methanol-choline oxidoreductase C-terminal" evidence="6">
    <location>
        <begin position="360"/>
        <end position="489"/>
    </location>
</feature>
<evidence type="ECO:0000256" key="4">
    <source>
        <dbReference type="ARBA" id="ARBA00022827"/>
    </source>
</evidence>
<name>A0A840STZ4_9RHOB</name>
<sequence>MIVDFSSQAESIARGQFDACIVGSGPAGITLARKLAASGLSVALMEGGGLDYEQRSQDLYAGDIVGRDYHPLDSTRLRFFGGSSNHWLGLCRALEPWDFEARRDLPGSGWPITRADLDPYAAEADGIVSIPGAYADKTDQFAGDDFRVIRFRHSPPTRFGETFREEIGASDRITLVLNANLVDLDLDDSLGTVTGARFKSYAPGDPGILVNARVYCLCMGGLENPRFLLNATRQLPQGIGNETDLVGRGFCEHPAYTVGKVLFEDEVPTPREYDPTPEFLARQQSANFHLFLQTRARNLTKELVRSVICTTDFGARLARAVLDRGLNCDAGGLDTYFRLREQDTSVGALSLIIEQTVDPDSRVTLSQQRDMFGHRRIALDWRLNDQDAHTIREACLGIAGGFAETGTGRVQLNDWVTAADIEPPQLGSGNGEVALHHHLCTTRMNADPALGVVNGDCRVHSVSNLYIGGSSVFASAGYANPTYTIVQLALRLGDHLSRMLKA</sequence>
<keyword evidence="5" id="KW-0560">Oxidoreductase</keyword>
<gene>
    <name evidence="7" type="ORF">HNP73_002577</name>
</gene>
<dbReference type="PANTHER" id="PTHR42784:SF1">
    <property type="entry name" value="PYRANOSE 2-OXIDASE"/>
    <property type="match status" value="1"/>
</dbReference>
<reference evidence="7 8" key="1">
    <citation type="submission" date="2020-08" db="EMBL/GenBank/DDBJ databases">
        <title>Genomic Encyclopedia of Type Strains, Phase IV (KMG-IV): sequencing the most valuable type-strain genomes for metagenomic binning, comparative biology and taxonomic classification.</title>
        <authorList>
            <person name="Goeker M."/>
        </authorList>
    </citation>
    <scope>NUCLEOTIDE SEQUENCE [LARGE SCALE GENOMIC DNA]</scope>
    <source>
        <strain evidence="7 8">DSM 101730</strain>
    </source>
</reference>
<dbReference type="InterPro" id="IPR051473">
    <property type="entry name" value="P2Ox-like"/>
</dbReference>
<dbReference type="Pfam" id="PF05199">
    <property type="entry name" value="GMC_oxred_C"/>
    <property type="match status" value="1"/>
</dbReference>
<evidence type="ECO:0000256" key="5">
    <source>
        <dbReference type="ARBA" id="ARBA00023002"/>
    </source>
</evidence>
<dbReference type="InterPro" id="IPR036188">
    <property type="entry name" value="FAD/NAD-bd_sf"/>
</dbReference>
<protein>
    <submittedName>
        <fullName evidence="7">Choline dehydrogenase-like flavoprotein</fullName>
    </submittedName>
</protein>
<comment type="similarity">
    <text evidence="2">Belongs to the GMC oxidoreductase family.</text>
</comment>
<keyword evidence="3" id="KW-0285">Flavoprotein</keyword>
<dbReference type="Proteomes" id="UP000549457">
    <property type="component" value="Unassembled WGS sequence"/>
</dbReference>
<comment type="caution">
    <text evidence="7">The sequence shown here is derived from an EMBL/GenBank/DDBJ whole genome shotgun (WGS) entry which is preliminary data.</text>
</comment>
<evidence type="ECO:0000313" key="7">
    <source>
        <dbReference type="EMBL" id="MBB5222641.1"/>
    </source>
</evidence>
<dbReference type="PANTHER" id="PTHR42784">
    <property type="entry name" value="PYRANOSE 2-OXIDASE"/>
    <property type="match status" value="1"/>
</dbReference>
<keyword evidence="8" id="KW-1185">Reference proteome</keyword>
<keyword evidence="4" id="KW-0274">FAD</keyword>
<dbReference type="AlphaFoldDB" id="A0A840STZ4"/>
<evidence type="ECO:0000256" key="1">
    <source>
        <dbReference type="ARBA" id="ARBA00001974"/>
    </source>
</evidence>
<proteinExistence type="inferred from homology"/>
<evidence type="ECO:0000313" key="8">
    <source>
        <dbReference type="Proteomes" id="UP000549457"/>
    </source>
</evidence>
<dbReference type="RefSeq" id="WP_184149796.1">
    <property type="nucleotide sequence ID" value="NZ_JACHFM010000002.1"/>
</dbReference>
<dbReference type="SUPFAM" id="SSF51905">
    <property type="entry name" value="FAD/NAD(P)-binding domain"/>
    <property type="match status" value="1"/>
</dbReference>
<accession>A0A840STZ4</accession>
<organism evidence="7 8">
    <name type="scientific">Amaricoccus macauensis</name>
    <dbReference type="NCBI Taxonomy" id="57001"/>
    <lineage>
        <taxon>Bacteria</taxon>
        <taxon>Pseudomonadati</taxon>
        <taxon>Pseudomonadota</taxon>
        <taxon>Alphaproteobacteria</taxon>
        <taxon>Rhodobacterales</taxon>
        <taxon>Paracoccaceae</taxon>
        <taxon>Amaricoccus</taxon>
    </lineage>
</organism>
<dbReference type="InterPro" id="IPR007867">
    <property type="entry name" value="GMC_OxRtase_C"/>
</dbReference>
<dbReference type="GO" id="GO:0016614">
    <property type="term" value="F:oxidoreductase activity, acting on CH-OH group of donors"/>
    <property type="evidence" value="ECO:0007669"/>
    <property type="project" value="InterPro"/>
</dbReference>
<evidence type="ECO:0000259" key="6">
    <source>
        <dbReference type="Pfam" id="PF05199"/>
    </source>
</evidence>
<dbReference type="EMBL" id="JACHFM010000002">
    <property type="protein sequence ID" value="MBB5222641.1"/>
    <property type="molecule type" value="Genomic_DNA"/>
</dbReference>
<evidence type="ECO:0000256" key="2">
    <source>
        <dbReference type="ARBA" id="ARBA00010790"/>
    </source>
</evidence>
<dbReference type="Gene3D" id="3.50.50.60">
    <property type="entry name" value="FAD/NAD(P)-binding domain"/>
    <property type="match status" value="2"/>
</dbReference>
<comment type="cofactor">
    <cofactor evidence="1">
        <name>FAD</name>
        <dbReference type="ChEBI" id="CHEBI:57692"/>
    </cofactor>
</comment>
<evidence type="ECO:0000256" key="3">
    <source>
        <dbReference type="ARBA" id="ARBA00022630"/>
    </source>
</evidence>